<reference evidence="1 2" key="1">
    <citation type="journal article" date="2014" name="Genome Announc.">
        <title>Draft Genome Sequence of the Haloacid-Degrading Burkholderia caribensis Strain MBA4.</title>
        <authorList>
            <person name="Pan Y."/>
            <person name="Kong K.F."/>
            <person name="Tsang J.S."/>
        </authorList>
    </citation>
    <scope>NUCLEOTIDE SEQUENCE [LARGE SCALE GENOMIC DNA]</scope>
    <source>
        <strain evidence="1 2">MBA4</strain>
        <plasmid evidence="2">Plasmid</plasmid>
    </source>
</reference>
<dbReference type="AlphaFoldDB" id="A0A0P0RR57"/>
<geneLocation type="plasmid" evidence="2"/>
<sequence length="41" mass="4436">MESFRSSSESSPLVWMAATCFLTLSVRTSVGEDLGMPGIVR</sequence>
<accession>A0A0P0RR57</accession>
<name>A0A0P0RR57_9BURK</name>
<proteinExistence type="predicted"/>
<organism evidence="1 2">
    <name type="scientific">Paraburkholderia caribensis MBA4</name>
    <dbReference type="NCBI Taxonomy" id="1323664"/>
    <lineage>
        <taxon>Bacteria</taxon>
        <taxon>Pseudomonadati</taxon>
        <taxon>Pseudomonadota</taxon>
        <taxon>Betaproteobacteria</taxon>
        <taxon>Burkholderiales</taxon>
        <taxon>Burkholderiaceae</taxon>
        <taxon>Paraburkholderia</taxon>
    </lineage>
</organism>
<evidence type="ECO:0000313" key="1">
    <source>
        <dbReference type="EMBL" id="ALL71454.1"/>
    </source>
</evidence>
<gene>
    <name evidence="1" type="ORF">K788_0001754</name>
</gene>
<dbReference type="EMBL" id="CP012748">
    <property type="protein sequence ID" value="ALL71454.1"/>
    <property type="molecule type" value="Genomic_DNA"/>
</dbReference>
<dbReference type="KEGG" id="bcai:K788_0001754"/>
<protein>
    <submittedName>
        <fullName evidence="1">Uncharacterized protein</fullName>
    </submittedName>
</protein>
<evidence type="ECO:0000313" key="2">
    <source>
        <dbReference type="Proteomes" id="UP000019146"/>
    </source>
</evidence>
<dbReference type="Proteomes" id="UP000019146">
    <property type="component" value="Plasmid unnamed"/>
</dbReference>
<keyword evidence="1" id="KW-0614">Plasmid</keyword>